<organism evidence="2 3">
    <name type="scientific">Kalanchoe fedtschenkoi</name>
    <name type="common">Lavender scallops</name>
    <name type="synonym">South American air plant</name>
    <dbReference type="NCBI Taxonomy" id="63787"/>
    <lineage>
        <taxon>Eukaryota</taxon>
        <taxon>Viridiplantae</taxon>
        <taxon>Streptophyta</taxon>
        <taxon>Embryophyta</taxon>
        <taxon>Tracheophyta</taxon>
        <taxon>Spermatophyta</taxon>
        <taxon>Magnoliopsida</taxon>
        <taxon>eudicotyledons</taxon>
        <taxon>Gunneridae</taxon>
        <taxon>Pentapetalae</taxon>
        <taxon>Saxifragales</taxon>
        <taxon>Crassulaceae</taxon>
        <taxon>Kalanchoe</taxon>
    </lineage>
</organism>
<keyword evidence="3" id="KW-1185">Reference proteome</keyword>
<evidence type="ECO:0000256" key="1">
    <source>
        <dbReference type="SAM" id="MobiDB-lite"/>
    </source>
</evidence>
<sequence length="91" mass="9671">MKALVLAVGDPDPFNNKLLTLLDIKLLTLLCSRVYDHLNKVEEDGTLNHSAVEVVAGGLDQATPSSRAAPSNPGSIPSRGDPTNFVIWSTS</sequence>
<evidence type="ECO:0000313" key="3">
    <source>
        <dbReference type="Proteomes" id="UP000594263"/>
    </source>
</evidence>
<dbReference type="AlphaFoldDB" id="A0A7N0TC72"/>
<protein>
    <submittedName>
        <fullName evidence="2">Uncharacterized protein</fullName>
    </submittedName>
</protein>
<dbReference type="Gramene" id="Kaladp0032s0228.1.v1.1">
    <property type="protein sequence ID" value="Kaladp0032s0228.1.v1.1.CDS.1"/>
    <property type="gene ID" value="Kaladp0032s0228.v1.1"/>
</dbReference>
<feature type="compositionally biased region" description="Polar residues" evidence="1">
    <location>
        <begin position="62"/>
        <end position="75"/>
    </location>
</feature>
<proteinExistence type="predicted"/>
<feature type="region of interest" description="Disordered" evidence="1">
    <location>
        <begin position="61"/>
        <end position="83"/>
    </location>
</feature>
<accession>A0A7N0TC72</accession>
<name>A0A7N0TC72_KALFE</name>
<evidence type="ECO:0000313" key="2">
    <source>
        <dbReference type="EnsemblPlants" id="Kaladp0032s0228.1.v1.1.CDS.1"/>
    </source>
</evidence>
<reference evidence="2" key="1">
    <citation type="submission" date="2021-01" db="UniProtKB">
        <authorList>
            <consortium name="EnsemblPlants"/>
        </authorList>
    </citation>
    <scope>IDENTIFICATION</scope>
</reference>
<dbReference type="EnsemblPlants" id="Kaladp0032s0228.1.v1.1">
    <property type="protein sequence ID" value="Kaladp0032s0228.1.v1.1.CDS.1"/>
    <property type="gene ID" value="Kaladp0032s0228.v1.1"/>
</dbReference>
<dbReference type="Proteomes" id="UP000594263">
    <property type="component" value="Unplaced"/>
</dbReference>